<reference evidence="1 2" key="1">
    <citation type="submission" date="2018-06" db="EMBL/GenBank/DDBJ databases">
        <authorList>
            <consortium name="Pathogen Informatics"/>
            <person name="Doyle S."/>
        </authorList>
    </citation>
    <scope>NUCLEOTIDE SEQUENCE [LARGE SCALE GENOMIC DNA]</scope>
    <source>
        <strain evidence="1 2">NCTC13296</strain>
    </source>
</reference>
<protein>
    <submittedName>
        <fullName evidence="1">Uncharacterized protein</fullName>
    </submittedName>
</protein>
<evidence type="ECO:0000313" key="1">
    <source>
        <dbReference type="EMBL" id="SUF09173.1"/>
    </source>
</evidence>
<sequence>MTVDGHRDILGLWVGGGGEGANSGSLRRLLQNAEVSPVSSMAVVYENWSLSRDIVRCSVIGCSFFRRTCGSDFLRITSSWTTIELLDTSAVGRCRRVVPGTVDVLEIHGPDDWVQLCRRFPLEVIAQKRPGWYRTTGRDGRWVLPDWRAVAEVYGGVHLNVAGYLAAAVTSR</sequence>
<dbReference type="Proteomes" id="UP000254569">
    <property type="component" value="Unassembled WGS sequence"/>
</dbReference>
<accession>A0A379PMQ2</accession>
<organism evidence="1 2">
    <name type="scientific">Rhodococcus gordoniae</name>
    <dbReference type="NCBI Taxonomy" id="223392"/>
    <lineage>
        <taxon>Bacteria</taxon>
        <taxon>Bacillati</taxon>
        <taxon>Actinomycetota</taxon>
        <taxon>Actinomycetes</taxon>
        <taxon>Mycobacteriales</taxon>
        <taxon>Nocardiaceae</taxon>
        <taxon>Rhodococcus</taxon>
    </lineage>
</organism>
<dbReference type="AlphaFoldDB" id="A0A379PMQ2"/>
<gene>
    <name evidence="1" type="ORF">NCTC13296_04370</name>
</gene>
<proteinExistence type="predicted"/>
<dbReference type="EMBL" id="UGVI01000002">
    <property type="protein sequence ID" value="SUF09173.1"/>
    <property type="molecule type" value="Genomic_DNA"/>
</dbReference>
<name>A0A379PMQ2_9NOCA</name>
<evidence type="ECO:0000313" key="2">
    <source>
        <dbReference type="Proteomes" id="UP000254569"/>
    </source>
</evidence>
<keyword evidence="2" id="KW-1185">Reference proteome</keyword>